<dbReference type="EMBL" id="VTPC01091271">
    <property type="protein sequence ID" value="KAF2878849.1"/>
    <property type="molecule type" value="Genomic_DNA"/>
</dbReference>
<feature type="compositionally biased region" description="Basic and acidic residues" evidence="1">
    <location>
        <begin position="115"/>
        <end position="130"/>
    </location>
</feature>
<dbReference type="AlphaFoldDB" id="A0A8K0FYA2"/>
<accession>A0A8K0FYA2</accession>
<protein>
    <recommendedName>
        <fullName evidence="4">PiggyBac transposable element-derived protein domain-containing protein</fullName>
    </recommendedName>
</protein>
<proteinExistence type="predicted"/>
<evidence type="ECO:0008006" key="4">
    <source>
        <dbReference type="Google" id="ProtNLM"/>
    </source>
</evidence>
<gene>
    <name evidence="2" type="ORF">ILUMI_27313</name>
</gene>
<evidence type="ECO:0000256" key="1">
    <source>
        <dbReference type="SAM" id="MobiDB-lite"/>
    </source>
</evidence>
<name>A0A8K0FYA2_IGNLU</name>
<organism evidence="2 3">
    <name type="scientific">Ignelater luminosus</name>
    <name type="common">Cucubano</name>
    <name type="synonym">Pyrophorus luminosus</name>
    <dbReference type="NCBI Taxonomy" id="2038154"/>
    <lineage>
        <taxon>Eukaryota</taxon>
        <taxon>Metazoa</taxon>
        <taxon>Ecdysozoa</taxon>
        <taxon>Arthropoda</taxon>
        <taxon>Hexapoda</taxon>
        <taxon>Insecta</taxon>
        <taxon>Pterygota</taxon>
        <taxon>Neoptera</taxon>
        <taxon>Endopterygota</taxon>
        <taxon>Coleoptera</taxon>
        <taxon>Polyphaga</taxon>
        <taxon>Elateriformia</taxon>
        <taxon>Elateroidea</taxon>
        <taxon>Elateridae</taxon>
        <taxon>Agrypninae</taxon>
        <taxon>Pyrophorini</taxon>
        <taxon>Ignelater</taxon>
    </lineage>
</organism>
<reference evidence="2" key="1">
    <citation type="submission" date="2019-08" db="EMBL/GenBank/DDBJ databases">
        <title>The genome of the North American firefly Photinus pyralis.</title>
        <authorList>
            <consortium name="Photinus pyralis genome working group"/>
            <person name="Fallon T.R."/>
            <person name="Sander Lower S.E."/>
            <person name="Weng J.-K."/>
        </authorList>
    </citation>
    <scope>NUCLEOTIDE SEQUENCE</scope>
    <source>
        <strain evidence="2">TRF0915ILg1</strain>
        <tissue evidence="2">Whole body</tissue>
    </source>
</reference>
<dbReference type="OrthoDB" id="6774960at2759"/>
<dbReference type="Proteomes" id="UP000801492">
    <property type="component" value="Unassembled WGS sequence"/>
</dbReference>
<keyword evidence="3" id="KW-1185">Reference proteome</keyword>
<comment type="caution">
    <text evidence="2">The sequence shown here is derived from an EMBL/GenBank/DDBJ whole genome shotgun (WGS) entry which is preliminary data.</text>
</comment>
<dbReference type="PANTHER" id="PTHR47272">
    <property type="entry name" value="DDE_TNP_1_7 DOMAIN-CONTAINING PROTEIN"/>
    <property type="match status" value="1"/>
</dbReference>
<feature type="region of interest" description="Disordered" evidence="1">
    <location>
        <begin position="89"/>
        <end position="130"/>
    </location>
</feature>
<sequence>MPSEKETKKTGHGSIIEKTTCVDGIDISVVSWFDNKIVMTISTYVGSQPIGEKGKRCTNKEIDLPPKDFKLAIADALHITGKSMKRCVGRPSHDVQALHNNKKRRGPTKEIPQQDVRKDGVDYLPEWHDN</sequence>
<evidence type="ECO:0000313" key="2">
    <source>
        <dbReference type="EMBL" id="KAF2878849.1"/>
    </source>
</evidence>
<evidence type="ECO:0000313" key="3">
    <source>
        <dbReference type="Proteomes" id="UP000801492"/>
    </source>
</evidence>